<organism evidence="2 3">
    <name type="scientific">Phyllachora maydis</name>
    <dbReference type="NCBI Taxonomy" id="1825666"/>
    <lineage>
        <taxon>Eukaryota</taxon>
        <taxon>Fungi</taxon>
        <taxon>Dikarya</taxon>
        <taxon>Ascomycota</taxon>
        <taxon>Pezizomycotina</taxon>
        <taxon>Sordariomycetes</taxon>
        <taxon>Sordariomycetidae</taxon>
        <taxon>Phyllachorales</taxon>
        <taxon>Phyllachoraceae</taxon>
        <taxon>Phyllachora</taxon>
    </lineage>
</organism>
<comment type="caution">
    <text evidence="2">The sequence shown here is derived from an EMBL/GenBank/DDBJ whole genome shotgun (WGS) entry which is preliminary data.</text>
</comment>
<dbReference type="PROSITE" id="PS50181">
    <property type="entry name" value="FBOX"/>
    <property type="match status" value="1"/>
</dbReference>
<keyword evidence="3" id="KW-1185">Reference proteome</keyword>
<proteinExistence type="predicted"/>
<name>A0AAD9ID83_9PEZI</name>
<dbReference type="InterPro" id="IPR001810">
    <property type="entry name" value="F-box_dom"/>
</dbReference>
<sequence length="671" mass="73698">MATTLVHLPEDVLLVILDHLATTRDLCALSLSCRALHHVISASGWRIFVRACFPSLTVPLPPPAAGEGWRKLAQSLTWQSRCWDRRSLRFHAILPPRLDDQARAGGSRAVHWGPQQSRRRGQQTTPYHPVIDVRTELLGTGHEVVVWAEGEDVMVRYRERRGPGNGLKGKWRRSVGEALGYRSGVHDVRALALLDRDAGFADGFGMLVGRHNGHLALLKANDGEGFGEQLATFGRGQSETDIETPAKGAQPVYSMDVLPRGSDSRIVVTTKSRVLIYGVPNEPWSEVQPLTTWDLPLGRDKGPKANASCAKWMADGTLLALALHGCPDPLRYLSLSPAGEWVCHATAKNARLESHLDLKYGNICAFSLQPVAPLATSRKGSSLLLSSWNDGTCRLQDLRTPSPFDAVYEDLVNPDEPLDALLTYGIERFLGGGLRSPTLKIFDFRWTKGYYHTAGLPCTGRTPFPQPPSLFVQSAASSRNPHRIGEDTMLRSQCDPLGGAECRWHALSCAEHYRPNATIYLSNSLPVSHGHAGVWTLAKGSDAAPNFYVGISGGIVEADLAQGVPESISNLPGAEDVDEDVDPNFGFAMQRPEKGGQQAAPATQHRLSKLSRYSLMETGHGRAIPQKDRSFRLPAVLVSDSFQGRTRCEHDRLDWRLAVSSPDNPIFRRRM</sequence>
<dbReference type="SUPFAM" id="SSF101908">
    <property type="entry name" value="Putative isomerase YbhE"/>
    <property type="match status" value="1"/>
</dbReference>
<gene>
    <name evidence="2" type="ORF">P8C59_008870</name>
</gene>
<dbReference type="EMBL" id="JAQQPM010000008">
    <property type="protein sequence ID" value="KAK2074682.1"/>
    <property type="molecule type" value="Genomic_DNA"/>
</dbReference>
<accession>A0AAD9ID83</accession>
<feature type="domain" description="F-box" evidence="1">
    <location>
        <begin position="2"/>
        <end position="51"/>
    </location>
</feature>
<protein>
    <recommendedName>
        <fullName evidence="1">F-box domain-containing protein</fullName>
    </recommendedName>
</protein>
<evidence type="ECO:0000313" key="2">
    <source>
        <dbReference type="EMBL" id="KAK2074682.1"/>
    </source>
</evidence>
<reference evidence="2" key="1">
    <citation type="journal article" date="2023" name="Mol. Plant Microbe Interact.">
        <title>Elucidating the Obligate Nature and Biological Capacity of an Invasive Fungal Corn Pathogen.</title>
        <authorList>
            <person name="MacCready J.S."/>
            <person name="Roggenkamp E.M."/>
            <person name="Gdanetz K."/>
            <person name="Chilvers M.I."/>
        </authorList>
    </citation>
    <scope>NUCLEOTIDE SEQUENCE</scope>
    <source>
        <strain evidence="2">PM02</strain>
    </source>
</reference>
<dbReference type="AlphaFoldDB" id="A0AAD9ID83"/>
<dbReference type="Proteomes" id="UP001217918">
    <property type="component" value="Unassembled WGS sequence"/>
</dbReference>
<dbReference type="InterPro" id="IPR036047">
    <property type="entry name" value="F-box-like_dom_sf"/>
</dbReference>
<evidence type="ECO:0000259" key="1">
    <source>
        <dbReference type="PROSITE" id="PS50181"/>
    </source>
</evidence>
<dbReference type="SUPFAM" id="SSF81383">
    <property type="entry name" value="F-box domain"/>
    <property type="match status" value="1"/>
</dbReference>
<dbReference type="Pfam" id="PF12937">
    <property type="entry name" value="F-box-like"/>
    <property type="match status" value="1"/>
</dbReference>
<evidence type="ECO:0000313" key="3">
    <source>
        <dbReference type="Proteomes" id="UP001217918"/>
    </source>
</evidence>